<dbReference type="PANTHER" id="PTHR46390:SF1">
    <property type="entry name" value="MANNOSE-1-PHOSPHATE GUANYLYLTRANSFERASE"/>
    <property type="match status" value="1"/>
</dbReference>
<evidence type="ECO:0000256" key="8">
    <source>
        <dbReference type="ARBA" id="ARBA00047343"/>
    </source>
</evidence>
<accession>A0ABT0LBE9</accession>
<dbReference type="Pfam" id="PF01050">
    <property type="entry name" value="MannoseP_isomer"/>
    <property type="match status" value="1"/>
</dbReference>
<evidence type="ECO:0000256" key="2">
    <source>
        <dbReference type="ARBA" id="ARBA00006115"/>
    </source>
</evidence>
<sequence length="480" mass="53628">MEQILPIIIAGGVGSRLWPLSRQLYPKQCLSLLGDSSLLQTTLERLSDLPHQAAIVICNENHRFLIAEQLREKNIPNNGIILEPTSRNTAPAIALGALHALQLATLHPDKNTVKDPLLLVLPADHHIQDPKAFCLSIQKASPLAHEGNIVTFGILPTRAETGYGYIKAGAALKKGLGFNVDGFTEKPELSTAEAYLNSKRYYWNSGIFLVKASVYLEELKHHQADMLTACQQAMNNAQTDLDFIRVKPSAFEACPNNSIDYAIMEKTTKAVVMPIHNTWSDIGNWSTLWEIADKDTAGNSLHGDVINLNSHDTFVHAENKLVTIIGLNDLVVVETKDAVLISKKDHVQQVKDIVQQLEDNNRPEYRQHREVFRPWGKYDLLDHGAHFQVKRLSVKPGGKLSTQMHHHRAEHWVVVSGTAKITNGNQQLLLTENQSTYIPIGTIHSLENPGKIPLEMIEVQSGTYLEEDDIIRFSDEYGRK</sequence>
<dbReference type="GO" id="GO:0004475">
    <property type="term" value="F:mannose-1-phosphate guanylyltransferase (GTP) activity"/>
    <property type="evidence" value="ECO:0007669"/>
    <property type="project" value="UniProtKB-EC"/>
</dbReference>
<dbReference type="Pfam" id="PF22640">
    <property type="entry name" value="ManC_GMP_beta-helix"/>
    <property type="match status" value="1"/>
</dbReference>
<dbReference type="InterPro" id="IPR001538">
    <property type="entry name" value="Man6P_isomerase-2_C"/>
</dbReference>
<keyword evidence="5 13" id="KW-0548">Nucleotidyltransferase</keyword>
<feature type="domain" description="MannoseP isomerase/GMP-like beta-helix" evidence="12">
    <location>
        <begin position="303"/>
        <end position="357"/>
    </location>
</feature>
<dbReference type="NCBIfam" id="TIGR01479">
    <property type="entry name" value="GMP_PMI"/>
    <property type="match status" value="1"/>
</dbReference>
<evidence type="ECO:0000256" key="3">
    <source>
        <dbReference type="ARBA" id="ARBA00012387"/>
    </source>
</evidence>
<comment type="catalytic activity">
    <reaction evidence="8">
        <text>alpha-D-mannose 1-phosphate + GTP + H(+) = GDP-alpha-D-mannose + diphosphate</text>
        <dbReference type="Rhea" id="RHEA:15229"/>
        <dbReference type="ChEBI" id="CHEBI:15378"/>
        <dbReference type="ChEBI" id="CHEBI:33019"/>
        <dbReference type="ChEBI" id="CHEBI:37565"/>
        <dbReference type="ChEBI" id="CHEBI:57527"/>
        <dbReference type="ChEBI" id="CHEBI:58409"/>
        <dbReference type="EC" id="2.7.7.13"/>
    </reaction>
</comment>
<evidence type="ECO:0000256" key="7">
    <source>
        <dbReference type="ARBA" id="ARBA00023134"/>
    </source>
</evidence>
<dbReference type="InterPro" id="IPR051161">
    <property type="entry name" value="Mannose-6P_isomerase_type2"/>
</dbReference>
<evidence type="ECO:0000256" key="4">
    <source>
        <dbReference type="ARBA" id="ARBA00022679"/>
    </source>
</evidence>
<evidence type="ECO:0000256" key="1">
    <source>
        <dbReference type="ARBA" id="ARBA00004823"/>
    </source>
</evidence>
<comment type="similarity">
    <text evidence="2 9">Belongs to the mannose-6-phosphate isomerase type 2 family.</text>
</comment>
<name>A0ABT0LBE9_9GAMM</name>
<dbReference type="Gene3D" id="3.90.550.10">
    <property type="entry name" value="Spore Coat Polysaccharide Biosynthesis Protein SpsA, Chain A"/>
    <property type="match status" value="1"/>
</dbReference>
<organism evidence="13 14">
    <name type="scientific">Shewanella surugensis</name>
    <dbReference type="NCBI Taxonomy" id="212020"/>
    <lineage>
        <taxon>Bacteria</taxon>
        <taxon>Pseudomonadati</taxon>
        <taxon>Pseudomonadota</taxon>
        <taxon>Gammaproteobacteria</taxon>
        <taxon>Alteromonadales</taxon>
        <taxon>Shewanellaceae</taxon>
        <taxon>Shewanella</taxon>
    </lineage>
</organism>
<dbReference type="Proteomes" id="UP001203423">
    <property type="component" value="Unassembled WGS sequence"/>
</dbReference>
<evidence type="ECO:0000259" key="10">
    <source>
        <dbReference type="Pfam" id="PF00483"/>
    </source>
</evidence>
<dbReference type="InterPro" id="IPR005835">
    <property type="entry name" value="NTP_transferase_dom"/>
</dbReference>
<dbReference type="CDD" id="cd02509">
    <property type="entry name" value="GDP-M1P_Guanylyltransferase"/>
    <property type="match status" value="1"/>
</dbReference>
<keyword evidence="6" id="KW-0547">Nucleotide-binding</keyword>
<evidence type="ECO:0000256" key="5">
    <source>
        <dbReference type="ARBA" id="ARBA00022695"/>
    </source>
</evidence>
<dbReference type="InterPro" id="IPR049577">
    <property type="entry name" value="GMPP_N"/>
</dbReference>
<dbReference type="Pfam" id="PF00483">
    <property type="entry name" value="NTP_transferase"/>
    <property type="match status" value="1"/>
</dbReference>
<evidence type="ECO:0000313" key="14">
    <source>
        <dbReference type="Proteomes" id="UP001203423"/>
    </source>
</evidence>
<feature type="domain" description="Mannose-6-phosphate isomerase type II C-terminal" evidence="11">
    <location>
        <begin position="360"/>
        <end position="475"/>
    </location>
</feature>
<keyword evidence="4 13" id="KW-0808">Transferase</keyword>
<dbReference type="InterPro" id="IPR054566">
    <property type="entry name" value="ManC/GMP-like_b-helix"/>
</dbReference>
<dbReference type="RefSeq" id="WP_248939968.1">
    <property type="nucleotide sequence ID" value="NZ_JAKIKS010000029.1"/>
</dbReference>
<keyword evidence="13" id="KW-0413">Isomerase</keyword>
<dbReference type="GO" id="GO:0004476">
    <property type="term" value="F:mannose-6-phosphate isomerase activity"/>
    <property type="evidence" value="ECO:0007669"/>
    <property type="project" value="UniProtKB-EC"/>
</dbReference>
<dbReference type="InterPro" id="IPR011051">
    <property type="entry name" value="RmlC_Cupin_sf"/>
</dbReference>
<gene>
    <name evidence="13" type="ORF">L2764_09405</name>
</gene>
<dbReference type="PANTHER" id="PTHR46390">
    <property type="entry name" value="MANNOSE-1-PHOSPHATE GUANYLYLTRANSFERASE"/>
    <property type="match status" value="1"/>
</dbReference>
<evidence type="ECO:0000259" key="12">
    <source>
        <dbReference type="Pfam" id="PF22640"/>
    </source>
</evidence>
<dbReference type="InterPro" id="IPR006375">
    <property type="entry name" value="Man1P_GuaTrfase/Man6P_Isoase"/>
</dbReference>
<keyword evidence="7" id="KW-0342">GTP-binding</keyword>
<evidence type="ECO:0000256" key="9">
    <source>
        <dbReference type="RuleBase" id="RU004190"/>
    </source>
</evidence>
<evidence type="ECO:0000259" key="11">
    <source>
        <dbReference type="Pfam" id="PF01050"/>
    </source>
</evidence>
<reference evidence="13 14" key="1">
    <citation type="submission" date="2022-01" db="EMBL/GenBank/DDBJ databases">
        <title>Whole genome-based taxonomy of the Shewanellaceae.</title>
        <authorList>
            <person name="Martin-Rodriguez A.J."/>
        </authorList>
    </citation>
    <scope>NUCLEOTIDE SEQUENCE [LARGE SCALE GENOMIC DNA]</scope>
    <source>
        <strain evidence="13 14">DSM 17177</strain>
    </source>
</reference>
<comment type="pathway">
    <text evidence="1">Nucleotide-sugar biosynthesis; GDP-alpha-D-mannose biosynthesis; GDP-alpha-D-mannose from alpha-D-mannose 1-phosphate (GTP route): step 1/1.</text>
</comment>
<proteinExistence type="inferred from homology"/>
<dbReference type="InterPro" id="IPR014710">
    <property type="entry name" value="RmlC-like_jellyroll"/>
</dbReference>
<feature type="domain" description="Nucleotidyl transferase" evidence="10">
    <location>
        <begin position="6"/>
        <end position="296"/>
    </location>
</feature>
<dbReference type="EC" id="2.7.7.13" evidence="3"/>
<comment type="caution">
    <text evidence="13">The sequence shown here is derived from an EMBL/GenBank/DDBJ whole genome shotgun (WGS) entry which is preliminary data.</text>
</comment>
<dbReference type="Gene3D" id="2.60.120.10">
    <property type="entry name" value="Jelly Rolls"/>
    <property type="match status" value="1"/>
</dbReference>
<dbReference type="CDD" id="cd02213">
    <property type="entry name" value="cupin_PMI_typeII_C"/>
    <property type="match status" value="1"/>
</dbReference>
<dbReference type="InterPro" id="IPR029044">
    <property type="entry name" value="Nucleotide-diphossugar_trans"/>
</dbReference>
<dbReference type="SUPFAM" id="SSF51182">
    <property type="entry name" value="RmlC-like cupins"/>
    <property type="match status" value="1"/>
</dbReference>
<dbReference type="SUPFAM" id="SSF53448">
    <property type="entry name" value="Nucleotide-diphospho-sugar transferases"/>
    <property type="match status" value="1"/>
</dbReference>
<keyword evidence="14" id="KW-1185">Reference proteome</keyword>
<evidence type="ECO:0000256" key="6">
    <source>
        <dbReference type="ARBA" id="ARBA00022741"/>
    </source>
</evidence>
<evidence type="ECO:0000313" key="13">
    <source>
        <dbReference type="EMBL" id="MCL1124690.1"/>
    </source>
</evidence>
<protein>
    <recommendedName>
        <fullName evidence="3">mannose-1-phosphate guanylyltransferase</fullName>
        <ecNumber evidence="3">2.7.7.13</ecNumber>
    </recommendedName>
</protein>
<dbReference type="EMBL" id="JAKIKS010000029">
    <property type="protein sequence ID" value="MCL1124690.1"/>
    <property type="molecule type" value="Genomic_DNA"/>
</dbReference>